<organism evidence="1 2">
    <name type="scientific">Cystobacter fuscus (strain ATCC 25194 / DSM 2262 / NBRC 100088 / M29)</name>
    <dbReference type="NCBI Taxonomy" id="1242864"/>
    <lineage>
        <taxon>Bacteria</taxon>
        <taxon>Pseudomonadati</taxon>
        <taxon>Myxococcota</taxon>
        <taxon>Myxococcia</taxon>
        <taxon>Myxococcales</taxon>
        <taxon>Cystobacterineae</taxon>
        <taxon>Archangiaceae</taxon>
        <taxon>Cystobacter</taxon>
    </lineage>
</organism>
<accession>S9PDG7</accession>
<gene>
    <name evidence="1" type="ORF">D187_001839</name>
</gene>
<dbReference type="AlphaFoldDB" id="S9PDG7"/>
<name>S9PDG7_CYSF2</name>
<dbReference type="RefSeq" id="WP_002625767.1">
    <property type="nucleotide sequence ID" value="NZ_ANAH02000013.1"/>
</dbReference>
<comment type="caution">
    <text evidence="1">The sequence shown here is derived from an EMBL/GenBank/DDBJ whole genome shotgun (WGS) entry which is preliminary data.</text>
</comment>
<protein>
    <submittedName>
        <fullName evidence="1">Uncharacterized protein</fullName>
    </submittedName>
</protein>
<dbReference type="EMBL" id="ANAH02000013">
    <property type="protein sequence ID" value="EPX60352.1"/>
    <property type="molecule type" value="Genomic_DNA"/>
</dbReference>
<keyword evidence="2" id="KW-1185">Reference proteome</keyword>
<proteinExistence type="predicted"/>
<reference evidence="1" key="1">
    <citation type="submission" date="2013-05" db="EMBL/GenBank/DDBJ databases">
        <title>Genome assembly of Cystobacter fuscus DSM 2262.</title>
        <authorList>
            <person name="Sharma G."/>
            <person name="Khatri I."/>
            <person name="Kaur C."/>
            <person name="Mayilraj S."/>
            <person name="Subramanian S."/>
        </authorList>
    </citation>
    <scope>NUCLEOTIDE SEQUENCE [LARGE SCALE GENOMIC DNA]</scope>
    <source>
        <strain evidence="1">DSM 2262</strain>
    </source>
</reference>
<evidence type="ECO:0000313" key="2">
    <source>
        <dbReference type="Proteomes" id="UP000011682"/>
    </source>
</evidence>
<evidence type="ECO:0000313" key="1">
    <source>
        <dbReference type="EMBL" id="EPX60352.1"/>
    </source>
</evidence>
<sequence>MSDTTVEELREDLEAPLEQTRAEVSLEPLPVFDAAPPPDAPALAEPAFHITLSPRQPLHG</sequence>
<dbReference type="Proteomes" id="UP000011682">
    <property type="component" value="Unassembled WGS sequence"/>
</dbReference>